<dbReference type="AlphaFoldDB" id="A0A2U9BBT2"/>
<evidence type="ECO:0000256" key="1">
    <source>
        <dbReference type="SAM" id="MobiDB-lite"/>
    </source>
</evidence>
<dbReference type="EMBL" id="CP026247">
    <property type="protein sequence ID" value="AWP01290.1"/>
    <property type="molecule type" value="Genomic_DNA"/>
</dbReference>
<name>A0A2U9BBT2_SCOMX</name>
<reference evidence="2 3" key="1">
    <citation type="submission" date="2017-12" db="EMBL/GenBank/DDBJ databases">
        <title>Integrating genomic resources of turbot (Scophthalmus maximus) in depth evaluation of genetic and physical mapping variation across individuals.</title>
        <authorList>
            <person name="Martinez P."/>
        </authorList>
    </citation>
    <scope>NUCLEOTIDE SEQUENCE [LARGE SCALE GENOMIC DNA]</scope>
</reference>
<gene>
    <name evidence="2" type="ORF">SMAX5B_005671</name>
</gene>
<evidence type="ECO:0000313" key="3">
    <source>
        <dbReference type="Proteomes" id="UP000246464"/>
    </source>
</evidence>
<sequence>RVETLEVERRCGTRKVEHIVLSFPRKRQRPCGCRPCSPASPQQARAAREPAPGSRSVGALVNQPRQHRRGDRHTGRRAESEWALLEGFCASPSLNESNP</sequence>
<proteinExistence type="predicted"/>
<organism evidence="2 3">
    <name type="scientific">Scophthalmus maximus</name>
    <name type="common">Turbot</name>
    <name type="synonym">Psetta maxima</name>
    <dbReference type="NCBI Taxonomy" id="52904"/>
    <lineage>
        <taxon>Eukaryota</taxon>
        <taxon>Metazoa</taxon>
        <taxon>Chordata</taxon>
        <taxon>Craniata</taxon>
        <taxon>Vertebrata</taxon>
        <taxon>Euteleostomi</taxon>
        <taxon>Actinopterygii</taxon>
        <taxon>Neopterygii</taxon>
        <taxon>Teleostei</taxon>
        <taxon>Neoteleostei</taxon>
        <taxon>Acanthomorphata</taxon>
        <taxon>Carangaria</taxon>
        <taxon>Pleuronectiformes</taxon>
        <taxon>Pleuronectoidei</taxon>
        <taxon>Scophthalmidae</taxon>
        <taxon>Scophthalmus</taxon>
    </lineage>
</organism>
<dbReference type="Proteomes" id="UP000246464">
    <property type="component" value="Chromosome 5"/>
</dbReference>
<protein>
    <submittedName>
        <fullName evidence="2">Uncharacterized protein</fullName>
    </submittedName>
</protein>
<feature type="non-terminal residue" evidence="2">
    <location>
        <position position="1"/>
    </location>
</feature>
<evidence type="ECO:0000313" key="2">
    <source>
        <dbReference type="EMBL" id="AWP01290.1"/>
    </source>
</evidence>
<feature type="region of interest" description="Disordered" evidence="1">
    <location>
        <begin position="27"/>
        <end position="78"/>
    </location>
</feature>
<accession>A0A2U9BBT2</accession>
<feature type="compositionally biased region" description="Low complexity" evidence="1">
    <location>
        <begin position="35"/>
        <end position="52"/>
    </location>
</feature>
<keyword evidence="3" id="KW-1185">Reference proteome</keyword>